<accession>A0A975BRP5</accession>
<gene>
    <name evidence="1" type="ORF">dnm_064290</name>
</gene>
<dbReference type="EMBL" id="CP061800">
    <property type="protein sequence ID" value="QTA90368.1"/>
    <property type="molecule type" value="Genomic_DNA"/>
</dbReference>
<sequence>MFFSEFSLIRSLPVMMLSEPFENFTFCDYFFADAVLSPRQAQGTAYDQTTPKPGS</sequence>
<evidence type="ECO:0000313" key="1">
    <source>
        <dbReference type="EMBL" id="QTA90368.1"/>
    </source>
</evidence>
<evidence type="ECO:0000313" key="2">
    <source>
        <dbReference type="Proteomes" id="UP000663722"/>
    </source>
</evidence>
<protein>
    <submittedName>
        <fullName evidence="1">Uncharacterized protein</fullName>
    </submittedName>
</protein>
<proteinExistence type="predicted"/>
<organism evidence="1 2">
    <name type="scientific">Desulfonema magnum</name>
    <dbReference type="NCBI Taxonomy" id="45655"/>
    <lineage>
        <taxon>Bacteria</taxon>
        <taxon>Pseudomonadati</taxon>
        <taxon>Thermodesulfobacteriota</taxon>
        <taxon>Desulfobacteria</taxon>
        <taxon>Desulfobacterales</taxon>
        <taxon>Desulfococcaceae</taxon>
        <taxon>Desulfonema</taxon>
    </lineage>
</organism>
<name>A0A975BRP5_9BACT</name>
<dbReference type="Proteomes" id="UP000663722">
    <property type="component" value="Chromosome"/>
</dbReference>
<reference evidence="1" key="1">
    <citation type="journal article" date="2021" name="Microb. Physiol.">
        <title>Proteogenomic Insights into the Physiology of Marine, Sulfate-Reducing, Filamentous Desulfonema limicola and Desulfonema magnum.</title>
        <authorList>
            <person name="Schnaars V."/>
            <person name="Wohlbrand L."/>
            <person name="Scheve S."/>
            <person name="Hinrichs C."/>
            <person name="Reinhardt R."/>
            <person name="Rabus R."/>
        </authorList>
    </citation>
    <scope>NUCLEOTIDE SEQUENCE</scope>
    <source>
        <strain evidence="1">4be13</strain>
    </source>
</reference>
<dbReference type="AlphaFoldDB" id="A0A975BRP5"/>
<dbReference type="KEGG" id="dmm:dnm_064290"/>
<keyword evidence="2" id="KW-1185">Reference proteome</keyword>